<reference evidence="1 2" key="1">
    <citation type="journal article" date="2006" name="Nature">
        <title>Global trends of whole-genome duplications revealed by the ciliate Paramecium tetraurelia.</title>
        <authorList>
            <consortium name="Genoscope"/>
            <person name="Aury J.-M."/>
            <person name="Jaillon O."/>
            <person name="Duret L."/>
            <person name="Noel B."/>
            <person name="Jubin C."/>
            <person name="Porcel B.M."/>
            <person name="Segurens B."/>
            <person name="Daubin V."/>
            <person name="Anthouard V."/>
            <person name="Aiach N."/>
            <person name="Arnaiz O."/>
            <person name="Billaut A."/>
            <person name="Beisson J."/>
            <person name="Blanc I."/>
            <person name="Bouhouche K."/>
            <person name="Camara F."/>
            <person name="Duharcourt S."/>
            <person name="Guigo R."/>
            <person name="Gogendeau D."/>
            <person name="Katinka M."/>
            <person name="Keller A.-M."/>
            <person name="Kissmehl R."/>
            <person name="Klotz C."/>
            <person name="Koll F."/>
            <person name="Le Moue A."/>
            <person name="Lepere C."/>
            <person name="Malinsky S."/>
            <person name="Nowacki M."/>
            <person name="Nowak J.K."/>
            <person name="Plattner H."/>
            <person name="Poulain J."/>
            <person name="Ruiz F."/>
            <person name="Serrano V."/>
            <person name="Zagulski M."/>
            <person name="Dessen P."/>
            <person name="Betermier M."/>
            <person name="Weissenbach J."/>
            <person name="Scarpelli C."/>
            <person name="Schachter V."/>
            <person name="Sperling L."/>
            <person name="Meyer E."/>
            <person name="Cohen J."/>
            <person name="Wincker P."/>
        </authorList>
    </citation>
    <scope>NUCLEOTIDE SEQUENCE [LARGE SCALE GENOMIC DNA]</scope>
    <source>
        <strain evidence="1 2">Stock d4-2</strain>
    </source>
</reference>
<organism evidence="1 2">
    <name type="scientific">Paramecium tetraurelia</name>
    <dbReference type="NCBI Taxonomy" id="5888"/>
    <lineage>
        <taxon>Eukaryota</taxon>
        <taxon>Sar</taxon>
        <taxon>Alveolata</taxon>
        <taxon>Ciliophora</taxon>
        <taxon>Intramacronucleata</taxon>
        <taxon>Oligohymenophorea</taxon>
        <taxon>Peniculida</taxon>
        <taxon>Parameciidae</taxon>
        <taxon>Paramecium</taxon>
    </lineage>
</organism>
<dbReference type="Proteomes" id="UP000000600">
    <property type="component" value="Unassembled WGS sequence"/>
</dbReference>
<dbReference type="AlphaFoldDB" id="A0DKY0"/>
<proteinExistence type="predicted"/>
<name>A0DKY0_PARTE</name>
<dbReference type="InParanoid" id="A0DKY0"/>
<dbReference type="GeneID" id="5036881"/>
<dbReference type="KEGG" id="ptm:GSPATT00018014001"/>
<sequence>MQNRQNRNDYWTTARPMADINIENDNQKPQLKLINFVYALILSILKQKEAQNNNQIKSKKCK</sequence>
<protein>
    <submittedName>
        <fullName evidence="1">Uncharacterized protein</fullName>
    </submittedName>
</protein>
<dbReference type="RefSeq" id="XP_001451094.1">
    <property type="nucleotide sequence ID" value="XM_001451057.2"/>
</dbReference>
<keyword evidence="2" id="KW-1185">Reference proteome</keyword>
<evidence type="ECO:0000313" key="1">
    <source>
        <dbReference type="EMBL" id="CAK83697.1"/>
    </source>
</evidence>
<dbReference type="HOGENOM" id="CLU_2908901_0_0_1"/>
<accession>A0DKY0</accession>
<gene>
    <name evidence="1" type="ORF">GSPATT00018014001</name>
</gene>
<evidence type="ECO:0000313" key="2">
    <source>
        <dbReference type="Proteomes" id="UP000000600"/>
    </source>
</evidence>
<dbReference type="EMBL" id="CT868485">
    <property type="protein sequence ID" value="CAK83697.1"/>
    <property type="molecule type" value="Genomic_DNA"/>
</dbReference>